<keyword evidence="4" id="KW-0862">Zinc</keyword>
<dbReference type="PROSITE" id="PS00028">
    <property type="entry name" value="ZINC_FINGER_C2H2_1"/>
    <property type="match status" value="1"/>
</dbReference>
<evidence type="ECO:0000313" key="10">
    <source>
        <dbReference type="EMBL" id="KAI0489007.1"/>
    </source>
</evidence>
<keyword evidence="7" id="KW-0539">Nucleus</keyword>
<evidence type="ECO:0000256" key="6">
    <source>
        <dbReference type="ARBA" id="ARBA00023163"/>
    </source>
</evidence>
<evidence type="ECO:0000256" key="8">
    <source>
        <dbReference type="PROSITE-ProRule" id="PRU00042"/>
    </source>
</evidence>
<dbReference type="GO" id="GO:0008270">
    <property type="term" value="F:zinc ion binding"/>
    <property type="evidence" value="ECO:0007669"/>
    <property type="project" value="UniProtKB-KW"/>
</dbReference>
<evidence type="ECO:0000256" key="7">
    <source>
        <dbReference type="ARBA" id="ARBA00023242"/>
    </source>
</evidence>
<evidence type="ECO:0000256" key="3">
    <source>
        <dbReference type="ARBA" id="ARBA00022771"/>
    </source>
</evidence>
<dbReference type="Proteomes" id="UP000829196">
    <property type="component" value="Unassembled WGS sequence"/>
</dbReference>
<protein>
    <recommendedName>
        <fullName evidence="9">C2H2-type domain-containing protein</fullName>
    </recommendedName>
</protein>
<proteinExistence type="predicted"/>
<dbReference type="SUPFAM" id="SSF57667">
    <property type="entry name" value="beta-beta-alpha zinc fingers"/>
    <property type="match status" value="1"/>
</dbReference>
<dbReference type="OrthoDB" id="1708403at2759"/>
<evidence type="ECO:0000313" key="11">
    <source>
        <dbReference type="Proteomes" id="UP000829196"/>
    </source>
</evidence>
<reference evidence="10" key="1">
    <citation type="journal article" date="2022" name="Front. Genet.">
        <title>Chromosome-Scale Assembly of the Dendrobium nobile Genome Provides Insights Into the Molecular Mechanism of the Biosynthesis of the Medicinal Active Ingredient of Dendrobium.</title>
        <authorList>
            <person name="Xu Q."/>
            <person name="Niu S.-C."/>
            <person name="Li K.-L."/>
            <person name="Zheng P.-J."/>
            <person name="Zhang X.-J."/>
            <person name="Jia Y."/>
            <person name="Liu Y."/>
            <person name="Niu Y.-X."/>
            <person name="Yu L.-H."/>
            <person name="Chen D.-F."/>
            <person name="Zhang G.-Q."/>
        </authorList>
    </citation>
    <scope>NUCLEOTIDE SEQUENCE</scope>
    <source>
        <tissue evidence="10">Leaf</tissue>
    </source>
</reference>
<dbReference type="EMBL" id="JAGYWB010000019">
    <property type="protein sequence ID" value="KAI0489007.1"/>
    <property type="molecule type" value="Genomic_DNA"/>
</dbReference>
<keyword evidence="6" id="KW-0804">Transcription</keyword>
<evidence type="ECO:0000256" key="2">
    <source>
        <dbReference type="ARBA" id="ARBA00022723"/>
    </source>
</evidence>
<dbReference type="AlphaFoldDB" id="A0A8T3A466"/>
<name>A0A8T3A466_DENNO</name>
<sequence length="172" mass="19322">MLTYGNILPPPPPGDFPVDEDDSWEVRAFAEDRSSAMGTTWPPRFYSCTFCRREFRSAQALGGHMNVHRRDRAQMQLHHNQRPPSLVPVPPVMKGGGFLFSYPLPSQPRPASMASSSTFPRISTINFAAQSCTYEDSCLLEKVGSLRTSSESSKEDEELVVEELDLELRLGW</sequence>
<accession>A0A8T3A466</accession>
<dbReference type="Pfam" id="PF13912">
    <property type="entry name" value="zf-C2H2_6"/>
    <property type="match status" value="1"/>
</dbReference>
<dbReference type="PROSITE" id="PS50157">
    <property type="entry name" value="ZINC_FINGER_C2H2_2"/>
    <property type="match status" value="1"/>
</dbReference>
<gene>
    <name evidence="10" type="ORF">KFK09_028848</name>
</gene>
<keyword evidence="2" id="KW-0479">Metal-binding</keyword>
<dbReference type="GO" id="GO:0005634">
    <property type="term" value="C:nucleus"/>
    <property type="evidence" value="ECO:0007669"/>
    <property type="project" value="UniProtKB-SubCell"/>
</dbReference>
<dbReference type="InterPro" id="IPR013087">
    <property type="entry name" value="Znf_C2H2_type"/>
</dbReference>
<dbReference type="Gene3D" id="3.30.160.60">
    <property type="entry name" value="Classic Zinc Finger"/>
    <property type="match status" value="1"/>
</dbReference>
<dbReference type="PANTHER" id="PTHR45801:SF110">
    <property type="entry name" value="TRANSCRIPTIONAL REGULATOR SUPERMAN"/>
    <property type="match status" value="1"/>
</dbReference>
<feature type="domain" description="C2H2-type" evidence="9">
    <location>
        <begin position="46"/>
        <end position="73"/>
    </location>
</feature>
<evidence type="ECO:0000256" key="5">
    <source>
        <dbReference type="ARBA" id="ARBA00023015"/>
    </source>
</evidence>
<organism evidence="10 11">
    <name type="scientific">Dendrobium nobile</name>
    <name type="common">Orchid</name>
    <dbReference type="NCBI Taxonomy" id="94219"/>
    <lineage>
        <taxon>Eukaryota</taxon>
        <taxon>Viridiplantae</taxon>
        <taxon>Streptophyta</taxon>
        <taxon>Embryophyta</taxon>
        <taxon>Tracheophyta</taxon>
        <taxon>Spermatophyta</taxon>
        <taxon>Magnoliopsida</taxon>
        <taxon>Liliopsida</taxon>
        <taxon>Asparagales</taxon>
        <taxon>Orchidaceae</taxon>
        <taxon>Epidendroideae</taxon>
        <taxon>Malaxideae</taxon>
        <taxon>Dendrobiinae</taxon>
        <taxon>Dendrobium</taxon>
    </lineage>
</organism>
<evidence type="ECO:0000256" key="4">
    <source>
        <dbReference type="ARBA" id="ARBA00022833"/>
    </source>
</evidence>
<evidence type="ECO:0000256" key="1">
    <source>
        <dbReference type="ARBA" id="ARBA00004123"/>
    </source>
</evidence>
<keyword evidence="3 8" id="KW-0863">Zinc-finger</keyword>
<dbReference type="PANTHER" id="PTHR45801">
    <property type="entry name" value="OS07G0101800 PROTEIN"/>
    <property type="match status" value="1"/>
</dbReference>
<evidence type="ECO:0000259" key="9">
    <source>
        <dbReference type="PROSITE" id="PS50157"/>
    </source>
</evidence>
<comment type="caution">
    <text evidence="10">The sequence shown here is derived from an EMBL/GenBank/DDBJ whole genome shotgun (WGS) entry which is preliminary data.</text>
</comment>
<keyword evidence="11" id="KW-1185">Reference proteome</keyword>
<comment type="subcellular location">
    <subcellularLocation>
        <location evidence="1">Nucleus</location>
    </subcellularLocation>
</comment>
<dbReference type="InterPro" id="IPR036236">
    <property type="entry name" value="Znf_C2H2_sf"/>
</dbReference>
<keyword evidence="5" id="KW-0805">Transcription regulation</keyword>
<dbReference type="InterPro" id="IPR052426">
    <property type="entry name" value="Plant_dev_regulator"/>
</dbReference>